<dbReference type="Pfam" id="PF12586">
    <property type="entry name" value="DUF3760"/>
    <property type="match status" value="1"/>
</dbReference>
<accession>A0A854QGB4</accession>
<dbReference type="AlphaFoldDB" id="A0A854QGB4"/>
<evidence type="ECO:0000313" key="2">
    <source>
        <dbReference type="Proteomes" id="UP000199727"/>
    </source>
</evidence>
<protein>
    <submittedName>
        <fullName evidence="1">Uncharacterized protein</fullName>
    </submittedName>
</protein>
<dbReference type="InterPro" id="IPR022235">
    <property type="entry name" value="DUF3760"/>
</dbReference>
<evidence type="ECO:0000313" key="1">
    <source>
        <dbReference type="EMBL" id="OXG17772.1"/>
    </source>
</evidence>
<dbReference type="Proteomes" id="UP000199727">
    <property type="component" value="Unassembled WGS sequence"/>
</dbReference>
<dbReference type="OrthoDB" id="2571159at2759"/>
<reference evidence="1 2" key="1">
    <citation type="submission" date="2017-06" db="EMBL/GenBank/DDBJ databases">
        <title>Global population genomics of the pathogenic fungus Cryptococcus neoformans var. grubii.</title>
        <authorList>
            <person name="Cuomo C."/>
            <person name="Litvintseva A."/>
            <person name="Chen Y."/>
            <person name="Young S."/>
            <person name="Zeng Q."/>
            <person name="Chapman S."/>
            <person name="Gujja S."/>
            <person name="Saif S."/>
            <person name="Birren B."/>
        </authorList>
    </citation>
    <scope>NUCLEOTIDE SEQUENCE [LARGE SCALE GENOMIC DNA]</scope>
    <source>
        <strain evidence="1 2">Tu259-1</strain>
    </source>
</reference>
<sequence length="478" mass="56787">MSQTCLSASFIFKPKESCSFFHYAIEIYRITLCYNKMVHSVCYREGGPPRFHGNPRCLQADSTWSSPSLVTWSCPKPPQIEFTTLIPLREVQHLILDELARIKPVTFMCISKYHYHRILPNLYSSFIIPWDKPEKALYGTRPMTSTKRLALSYVQTLYVGADPRETRVPLPINEGWWADRGRVEFVWALLKFAAFNRPTNRNGKKRYLLPRLESIHIASAVCSQKINELAPHTATNYEDGTPLPPMGDQSYLLWSLFFRLIPHPSGCRISIHVPISAEEPEWPSSIDSMTFIGHLADRRQFSVHFHQLDQECLRDRYLDKPHKVIRFKIRGKRHPGLDNLVLQTAFRDNVFNFSPDTRWGILDSRLEKLLNGSWIHDHGRVMYPHTEDWDYRKRYQIRLFTYGGPIKQRKYDDYRLPAWFDWDNFRNYIDKVQAEKQREQMECKRMDKEIIRVDVLERIKYDLQYRRKYVMVKRRCTW</sequence>
<name>A0A854QGB4_CRYNE</name>
<organism evidence="1 2">
    <name type="scientific">Cryptococcus neoformans Tu259-1</name>
    <dbReference type="NCBI Taxonomy" id="1230072"/>
    <lineage>
        <taxon>Eukaryota</taxon>
        <taxon>Fungi</taxon>
        <taxon>Dikarya</taxon>
        <taxon>Basidiomycota</taxon>
        <taxon>Agaricomycotina</taxon>
        <taxon>Tremellomycetes</taxon>
        <taxon>Tremellales</taxon>
        <taxon>Cryptococcaceae</taxon>
        <taxon>Cryptococcus</taxon>
        <taxon>Cryptococcus neoformans species complex</taxon>
    </lineage>
</organism>
<gene>
    <name evidence="1" type="ORF">C361_04767</name>
</gene>
<proteinExistence type="predicted"/>
<comment type="caution">
    <text evidence="1">The sequence shown here is derived from an EMBL/GenBank/DDBJ whole genome shotgun (WGS) entry which is preliminary data.</text>
</comment>
<dbReference type="EMBL" id="AMKT01000059">
    <property type="protein sequence ID" value="OXG17772.1"/>
    <property type="molecule type" value="Genomic_DNA"/>
</dbReference>